<feature type="signal peptide" evidence="1">
    <location>
        <begin position="1"/>
        <end position="27"/>
    </location>
</feature>
<evidence type="ECO:0000256" key="1">
    <source>
        <dbReference type="SAM" id="SignalP"/>
    </source>
</evidence>
<accession>A0A5J4YSU9</accession>
<proteinExistence type="predicted"/>
<gene>
    <name evidence="2" type="ORF">FVE85_4941</name>
</gene>
<dbReference type="Proteomes" id="UP000324585">
    <property type="component" value="Unassembled WGS sequence"/>
</dbReference>
<name>A0A5J4YSU9_PORPP</name>
<keyword evidence="1" id="KW-0732">Signal</keyword>
<dbReference type="AlphaFoldDB" id="A0A5J4YSU9"/>
<organism evidence="2 3">
    <name type="scientific">Porphyridium purpureum</name>
    <name type="common">Red alga</name>
    <name type="synonym">Porphyridium cruentum</name>
    <dbReference type="NCBI Taxonomy" id="35688"/>
    <lineage>
        <taxon>Eukaryota</taxon>
        <taxon>Rhodophyta</taxon>
        <taxon>Bangiophyceae</taxon>
        <taxon>Porphyridiales</taxon>
        <taxon>Porphyridiaceae</taxon>
        <taxon>Porphyridium</taxon>
    </lineage>
</organism>
<keyword evidence="3" id="KW-1185">Reference proteome</keyword>
<reference evidence="3" key="1">
    <citation type="journal article" date="2019" name="Nat. Commun.">
        <title>Expansion of phycobilisome linker gene families in mesophilic red algae.</title>
        <authorList>
            <person name="Lee J."/>
            <person name="Kim D."/>
            <person name="Bhattacharya D."/>
            <person name="Yoon H.S."/>
        </authorList>
    </citation>
    <scope>NUCLEOTIDE SEQUENCE [LARGE SCALE GENOMIC DNA]</scope>
    <source>
        <strain evidence="3">CCMP 1328</strain>
    </source>
</reference>
<sequence>MKLMRLVACGIAVLLAVFCVCSATAEADSATAAVLAAAGSIWDYPTERFVSLKELGEGQQLKGECEHNLFTREHFAQFLELEVEGSFASAPEDDLKDLVAHTVMKFWKRTPMNETHVCISTERMQSYFNQHNMEGREMRRIATGAQTPAMRFVQHMKEQKDTVMSEEDVTMRGTGGLPLKPGYNPIYHDWGQTTRANDVSKCQSMFWSFPTLVVERASQYDTRYPHYHENGDSLWAEPPIYCKPTPLYSNRDCKVIMNNGMILRTIPGISCPWFRQAFSDLGCHSTGCDIEILFKRMCTYIDEYGVIFDSYADSFCYSSPMSHIEPFQTRNACFTGYQVYYLLDNLIFGSYAQNQYWYDNLGFFGNMLSFYTPYERHCE</sequence>
<feature type="chain" id="PRO_5023880130" evidence="1">
    <location>
        <begin position="28"/>
        <end position="379"/>
    </location>
</feature>
<protein>
    <submittedName>
        <fullName evidence="2">Uncharacterized protein</fullName>
    </submittedName>
</protein>
<evidence type="ECO:0000313" key="2">
    <source>
        <dbReference type="EMBL" id="KAA8493804.1"/>
    </source>
</evidence>
<comment type="caution">
    <text evidence="2">The sequence shown here is derived from an EMBL/GenBank/DDBJ whole genome shotgun (WGS) entry which is preliminary data.</text>
</comment>
<evidence type="ECO:0000313" key="3">
    <source>
        <dbReference type="Proteomes" id="UP000324585"/>
    </source>
</evidence>
<dbReference type="EMBL" id="VRMN01000006">
    <property type="protein sequence ID" value="KAA8493804.1"/>
    <property type="molecule type" value="Genomic_DNA"/>
</dbReference>